<feature type="coiled-coil region" evidence="1">
    <location>
        <begin position="206"/>
        <end position="248"/>
    </location>
</feature>
<accession>A0A6L2LYN4</accession>
<sequence>MWYLFDPTPSDWCKTNAYSTDFDPRIKTNTSRISLNLWIHLYLTVKIRHHHMGGSYYPIPCSIISIEKDHKTPQRYPDVPTTSWRIFIQSMDSFQGLTSKSPTSWWRLRKLRLDKAWATIERLAKYEDEGWNDTFTPDEVSLNFKNSNIEQLLGIMEHKVDVLMTDVISLMGKRKGVFRLTTNEIYRPPFEPSRQEEFKHIVTNFILDQEERITQLENHMQVIVEEFIEFSSEVVRRLKERIKENKNKPRKIKKITKYPDIKVHKFGLFDNENHQMNYNNLAGRSNHSKDDVDWEFLSNKGLAQSFFDFINTDTFSGPQWVKLFQINELVFCELVREFFASFDFDATPCRNPRIKLAHQCIRMTITGRKETTNRVTKIDLFYLYSIFGEGVVCNIPYWLAKYLKSVRDKSVIFRRMLVTRIAQSFGLLTNEMPATIGVVEESEGDDEEGNKEGRNEGVGGSADIYRNMSQGEWQVRQARWMDQQDEHWGRIDA</sequence>
<gene>
    <name evidence="3" type="ORF">Tci_038776</name>
</gene>
<feature type="region of interest" description="Disordered" evidence="2">
    <location>
        <begin position="441"/>
        <end position="463"/>
    </location>
</feature>
<evidence type="ECO:0000256" key="1">
    <source>
        <dbReference type="SAM" id="Coils"/>
    </source>
</evidence>
<keyword evidence="1" id="KW-0175">Coiled coil</keyword>
<evidence type="ECO:0000313" key="3">
    <source>
        <dbReference type="EMBL" id="GEU66798.1"/>
    </source>
</evidence>
<protein>
    <submittedName>
        <fullName evidence="3">Uncharacterized protein</fullName>
    </submittedName>
</protein>
<reference evidence="3" key="1">
    <citation type="journal article" date="2019" name="Sci. Rep.">
        <title>Draft genome of Tanacetum cinerariifolium, the natural source of mosquito coil.</title>
        <authorList>
            <person name="Yamashiro T."/>
            <person name="Shiraishi A."/>
            <person name="Satake H."/>
            <person name="Nakayama K."/>
        </authorList>
    </citation>
    <scope>NUCLEOTIDE SEQUENCE</scope>
</reference>
<name>A0A6L2LYN4_TANCI</name>
<organism evidence="3">
    <name type="scientific">Tanacetum cinerariifolium</name>
    <name type="common">Dalmatian daisy</name>
    <name type="synonym">Chrysanthemum cinerariifolium</name>
    <dbReference type="NCBI Taxonomy" id="118510"/>
    <lineage>
        <taxon>Eukaryota</taxon>
        <taxon>Viridiplantae</taxon>
        <taxon>Streptophyta</taxon>
        <taxon>Embryophyta</taxon>
        <taxon>Tracheophyta</taxon>
        <taxon>Spermatophyta</taxon>
        <taxon>Magnoliopsida</taxon>
        <taxon>eudicotyledons</taxon>
        <taxon>Gunneridae</taxon>
        <taxon>Pentapetalae</taxon>
        <taxon>asterids</taxon>
        <taxon>campanulids</taxon>
        <taxon>Asterales</taxon>
        <taxon>Asteraceae</taxon>
        <taxon>Asteroideae</taxon>
        <taxon>Anthemideae</taxon>
        <taxon>Anthemidinae</taxon>
        <taxon>Tanacetum</taxon>
    </lineage>
</organism>
<proteinExistence type="predicted"/>
<evidence type="ECO:0000256" key="2">
    <source>
        <dbReference type="SAM" id="MobiDB-lite"/>
    </source>
</evidence>
<comment type="caution">
    <text evidence="3">The sequence shown here is derived from an EMBL/GenBank/DDBJ whole genome shotgun (WGS) entry which is preliminary data.</text>
</comment>
<dbReference type="EMBL" id="BKCJ010005447">
    <property type="protein sequence ID" value="GEU66798.1"/>
    <property type="molecule type" value="Genomic_DNA"/>
</dbReference>
<dbReference type="AlphaFoldDB" id="A0A6L2LYN4"/>